<dbReference type="EMBL" id="LAZR01041713">
    <property type="protein sequence ID" value="KKL11297.1"/>
    <property type="molecule type" value="Genomic_DNA"/>
</dbReference>
<evidence type="ECO:0000313" key="1">
    <source>
        <dbReference type="EMBL" id="KKL11297.1"/>
    </source>
</evidence>
<protein>
    <submittedName>
        <fullName evidence="1">Uncharacterized protein</fullName>
    </submittedName>
</protein>
<accession>A0A0F9BBT0</accession>
<proteinExistence type="predicted"/>
<gene>
    <name evidence="1" type="ORF">LCGC14_2547240</name>
</gene>
<dbReference type="AlphaFoldDB" id="A0A0F9BBT0"/>
<comment type="caution">
    <text evidence="1">The sequence shown here is derived from an EMBL/GenBank/DDBJ whole genome shotgun (WGS) entry which is preliminary data.</text>
</comment>
<reference evidence="1" key="1">
    <citation type="journal article" date="2015" name="Nature">
        <title>Complex archaea that bridge the gap between prokaryotes and eukaryotes.</title>
        <authorList>
            <person name="Spang A."/>
            <person name="Saw J.H."/>
            <person name="Jorgensen S.L."/>
            <person name="Zaremba-Niedzwiedzka K."/>
            <person name="Martijn J."/>
            <person name="Lind A.E."/>
            <person name="van Eijk R."/>
            <person name="Schleper C."/>
            <person name="Guy L."/>
            <person name="Ettema T.J."/>
        </authorList>
    </citation>
    <scope>NUCLEOTIDE SEQUENCE</scope>
</reference>
<sequence>MSTRNNLADQVEEFYADLPEDLRPDDTELRTLMRNAIATHIRQLKVTVVEGLFNYKMTMKANEEQRGSLILTGLRRIKSQLRDAHTEWVAAGGDEDDEELESEE</sequence>
<name>A0A0F9BBT0_9ZZZZ</name>
<organism evidence="1">
    <name type="scientific">marine sediment metagenome</name>
    <dbReference type="NCBI Taxonomy" id="412755"/>
    <lineage>
        <taxon>unclassified sequences</taxon>
        <taxon>metagenomes</taxon>
        <taxon>ecological metagenomes</taxon>
    </lineage>
</organism>